<dbReference type="Gene3D" id="6.10.140.2220">
    <property type="match status" value="1"/>
</dbReference>
<sequence length="447" mass="50536">MSYPCAVFPEELDLLVIGLRRFPVADIGSPVWFDQNESILKLTQQSYIEASTNQEEMVKERLVAEDKLPVLVHELFCALVWRHRVLPKLLKEPADLEATFVVYSVLYYEVNVAALLDTVLFHRNSCEALGGSVLDLIDYCATAVGLLIGMANCERVEGREVGAEQLLNESGKEEVERMSEQMAFRVGMKCLSVLGSLASNLDVLPLSAASRMTKVHDVPCLVAEILHAKPWLRKRKGIEKFLNDSWKVVYGEEITKVTKTEAQTWFCLFGLLFNESTSRNYEINEFRQREISKCVGLMNEQLLDQLPALAQLKQFLCTLQMSGNGSGGSKKSDLLLEELPEIKDSLMEEARRFGWSKIVKTHKEIFVDLSQEQLTSVAKRLNAAYNTDLLEKINNGADDGGHKICSTCRKPAEKRCSKCESVFYCSRECQVADWPRHKELCHQLKSL</sequence>
<feature type="domain" description="MYND-type" evidence="5">
    <location>
        <begin position="405"/>
        <end position="441"/>
    </location>
</feature>
<dbReference type="PANTHER" id="PTHR13244:SF7">
    <property type="entry name" value="ZINC FINGER MYND DOMAIN-CONTAINING PROTEIN 10"/>
    <property type="match status" value="1"/>
</dbReference>
<dbReference type="EMBL" id="GFDL01004341">
    <property type="protein sequence ID" value="JAV30704.1"/>
    <property type="molecule type" value="Transcribed_RNA"/>
</dbReference>
<evidence type="ECO:0000256" key="1">
    <source>
        <dbReference type="ARBA" id="ARBA00022723"/>
    </source>
</evidence>
<name>A0A1Q3FSY3_CULTA</name>
<dbReference type="GO" id="GO:0034451">
    <property type="term" value="C:centriolar satellite"/>
    <property type="evidence" value="ECO:0007669"/>
    <property type="project" value="TreeGrafter"/>
</dbReference>
<dbReference type="SUPFAM" id="SSF144232">
    <property type="entry name" value="HIT/MYND zinc finger-like"/>
    <property type="match status" value="1"/>
</dbReference>
<dbReference type="GO" id="GO:0005737">
    <property type="term" value="C:cytoplasm"/>
    <property type="evidence" value="ECO:0007669"/>
    <property type="project" value="TreeGrafter"/>
</dbReference>
<organism evidence="6">
    <name type="scientific">Culex tarsalis</name>
    <name type="common">Encephalitis mosquito</name>
    <dbReference type="NCBI Taxonomy" id="7177"/>
    <lineage>
        <taxon>Eukaryota</taxon>
        <taxon>Metazoa</taxon>
        <taxon>Ecdysozoa</taxon>
        <taxon>Arthropoda</taxon>
        <taxon>Hexapoda</taxon>
        <taxon>Insecta</taxon>
        <taxon>Pterygota</taxon>
        <taxon>Neoptera</taxon>
        <taxon>Endopterygota</taxon>
        <taxon>Diptera</taxon>
        <taxon>Nematocera</taxon>
        <taxon>Culicoidea</taxon>
        <taxon>Culicidae</taxon>
        <taxon>Culicinae</taxon>
        <taxon>Culicini</taxon>
        <taxon>Culex</taxon>
        <taxon>Culex</taxon>
    </lineage>
</organism>
<protein>
    <submittedName>
        <fullName evidence="6">Putative zinc finger mynd domain-containing protein 10</fullName>
    </submittedName>
</protein>
<reference evidence="6" key="1">
    <citation type="submission" date="2017-01" db="EMBL/GenBank/DDBJ databases">
        <title>A deep insight into the sialotranscriptome of adult male and female Cluex tarsalis mosquitoes.</title>
        <authorList>
            <person name="Ribeiro J.M."/>
            <person name="Moreira F."/>
            <person name="Bernard K.A."/>
            <person name="Calvo E."/>
        </authorList>
    </citation>
    <scope>NUCLEOTIDE SEQUENCE</scope>
    <source>
        <strain evidence="6">Kern County</strain>
        <tissue evidence="6">Salivary glands</tissue>
    </source>
</reference>
<proteinExistence type="predicted"/>
<dbReference type="AlphaFoldDB" id="A0A1Q3FSY3"/>
<accession>A0A1Q3FSY3</accession>
<dbReference type="InterPro" id="IPR002893">
    <property type="entry name" value="Znf_MYND"/>
</dbReference>
<evidence type="ECO:0000259" key="5">
    <source>
        <dbReference type="PROSITE" id="PS50865"/>
    </source>
</evidence>
<dbReference type="PANTHER" id="PTHR13244">
    <property type="entry name" value="ZINC FINGER MYND DOMAIN CONTAINING PROTEIN 10"/>
    <property type="match status" value="1"/>
</dbReference>
<dbReference type="GO" id="GO:0008270">
    <property type="term" value="F:zinc ion binding"/>
    <property type="evidence" value="ECO:0007669"/>
    <property type="project" value="UniProtKB-KW"/>
</dbReference>
<dbReference type="PROSITE" id="PS50865">
    <property type="entry name" value="ZF_MYND_2"/>
    <property type="match status" value="1"/>
</dbReference>
<keyword evidence="2 4" id="KW-0863">Zinc-finger</keyword>
<dbReference type="Pfam" id="PF01753">
    <property type="entry name" value="zf-MYND"/>
    <property type="match status" value="1"/>
</dbReference>
<evidence type="ECO:0000256" key="2">
    <source>
        <dbReference type="ARBA" id="ARBA00022771"/>
    </source>
</evidence>
<evidence type="ECO:0000313" key="6">
    <source>
        <dbReference type="EMBL" id="JAV30704.1"/>
    </source>
</evidence>
<keyword evidence="1" id="KW-0479">Metal-binding</keyword>
<keyword evidence="3" id="KW-0862">Zinc</keyword>
<dbReference type="InterPro" id="IPR052298">
    <property type="entry name" value="ZMYND10"/>
</dbReference>
<dbReference type="GO" id="GO:0044458">
    <property type="term" value="P:motile cilium assembly"/>
    <property type="evidence" value="ECO:0007669"/>
    <property type="project" value="TreeGrafter"/>
</dbReference>
<evidence type="ECO:0000256" key="4">
    <source>
        <dbReference type="PROSITE-ProRule" id="PRU00134"/>
    </source>
</evidence>
<dbReference type="GO" id="GO:0036159">
    <property type="term" value="P:inner dynein arm assembly"/>
    <property type="evidence" value="ECO:0007669"/>
    <property type="project" value="TreeGrafter"/>
</dbReference>
<evidence type="ECO:0000256" key="3">
    <source>
        <dbReference type="ARBA" id="ARBA00022833"/>
    </source>
</evidence>
<dbReference type="GO" id="GO:0036158">
    <property type="term" value="P:outer dynein arm assembly"/>
    <property type="evidence" value="ECO:0007669"/>
    <property type="project" value="TreeGrafter"/>
</dbReference>